<evidence type="ECO:0000313" key="2">
    <source>
        <dbReference type="EMBL" id="QCS44317.1"/>
    </source>
</evidence>
<evidence type="ECO:0000256" key="1">
    <source>
        <dbReference type="SAM" id="Phobius"/>
    </source>
</evidence>
<feature type="transmembrane region" description="Helical" evidence="1">
    <location>
        <begin position="72"/>
        <end position="92"/>
    </location>
</feature>
<dbReference type="Proteomes" id="UP000302218">
    <property type="component" value="Chromosome"/>
</dbReference>
<reference evidence="3" key="1">
    <citation type="submission" date="2019-05" db="EMBL/GenBank/DDBJ databases">
        <title>Genome sequence and methylation pattern of the halophilic Archaeon Natrinema versiforme BOL5-4.</title>
        <authorList>
            <person name="DasSarma P."/>
            <person name="Anton B.P."/>
            <person name="DasSarma S.L."/>
            <person name="Martinez F.L."/>
            <person name="Guzman D."/>
            <person name="Roberts R.J."/>
            <person name="DasSarma S."/>
        </authorList>
    </citation>
    <scope>NUCLEOTIDE SEQUENCE [LARGE SCALE GENOMIC DNA]</scope>
    <source>
        <strain evidence="3">BOL5-4</strain>
    </source>
</reference>
<proteinExistence type="predicted"/>
<feature type="transmembrane region" description="Helical" evidence="1">
    <location>
        <begin position="362"/>
        <end position="379"/>
    </location>
</feature>
<feature type="transmembrane region" description="Helical" evidence="1">
    <location>
        <begin position="312"/>
        <end position="334"/>
    </location>
</feature>
<keyword evidence="1" id="KW-0812">Transmembrane</keyword>
<feature type="transmembrane region" description="Helical" evidence="1">
    <location>
        <begin position="173"/>
        <end position="195"/>
    </location>
</feature>
<organism evidence="2 3">
    <name type="scientific">Natrinema versiforme</name>
    <dbReference type="NCBI Taxonomy" id="88724"/>
    <lineage>
        <taxon>Archaea</taxon>
        <taxon>Methanobacteriati</taxon>
        <taxon>Methanobacteriota</taxon>
        <taxon>Stenosarchaea group</taxon>
        <taxon>Halobacteria</taxon>
        <taxon>Halobacteriales</taxon>
        <taxon>Natrialbaceae</taxon>
        <taxon>Natrinema</taxon>
    </lineage>
</organism>
<dbReference type="AlphaFoldDB" id="A0A4P8WL67"/>
<feature type="transmembrane region" description="Helical" evidence="1">
    <location>
        <begin position="98"/>
        <end position="122"/>
    </location>
</feature>
<feature type="transmembrane region" description="Helical" evidence="1">
    <location>
        <begin position="36"/>
        <end position="60"/>
    </location>
</feature>
<sequence>MAIPLRHFVLALGFLVVGVGGGTAMAVGTLPGRSSLAHLHVLLVGWIAVTIMGAMTQFVPVWSGVTIHSKRLAVAQLWLVTVGLAAFAAALLAGSLEWLPVGGALLLAGIWLFVYNVGRTLARARPFDFTERHFAVALASFGLVAPLGALLAVDFTTPVFDSLSVTRFEVHLSHATLVLFGALLATVVGALFQLAKMFTQAEPDRHSERLLTLEQLCVPAGLVALVLGRGLALEALARVGAVAFLVGLAAFVIVIGRLLAGATVERSPMLARYWVVAAALAAWIALAAPTWWAESTAYESLFGHPDARQLLLFGVFGFVVIGSLYHIVPFIIWIERYSDRLGFEQVPMIDDLYDDRLERADFWTTLVGFGGLAAAPLIGLPAAAVTASSVIATLGVGLFVANMLLTIHRHGPDGIAGVLASALESGDDRAATGGGEPDVDVSPDQ</sequence>
<feature type="transmembrane region" description="Helical" evidence="1">
    <location>
        <begin position="271"/>
        <end position="292"/>
    </location>
</feature>
<accession>A0A4P8WL67</accession>
<feature type="transmembrane region" description="Helical" evidence="1">
    <location>
        <begin position="134"/>
        <end position="153"/>
    </location>
</feature>
<name>A0A4P8WL67_9EURY</name>
<feature type="transmembrane region" description="Helical" evidence="1">
    <location>
        <begin position="216"/>
        <end position="233"/>
    </location>
</feature>
<dbReference type="InterPro" id="IPR036927">
    <property type="entry name" value="Cyt_c_oxase-like_su1_sf"/>
</dbReference>
<evidence type="ECO:0008006" key="4">
    <source>
        <dbReference type="Google" id="ProtNLM"/>
    </source>
</evidence>
<keyword evidence="1" id="KW-0472">Membrane</keyword>
<keyword evidence="1" id="KW-1133">Transmembrane helix</keyword>
<dbReference type="Gene3D" id="1.20.210.10">
    <property type="entry name" value="Cytochrome c oxidase-like, subunit I domain"/>
    <property type="match status" value="1"/>
</dbReference>
<evidence type="ECO:0000313" key="3">
    <source>
        <dbReference type="Proteomes" id="UP000302218"/>
    </source>
</evidence>
<dbReference type="KEGG" id="nvr:FEJ81_11530"/>
<protein>
    <recommendedName>
        <fullName evidence="4">Cbb3-type cytochrome c oxidase subunit I</fullName>
    </recommendedName>
</protein>
<feature type="transmembrane region" description="Helical" evidence="1">
    <location>
        <begin position="385"/>
        <end position="405"/>
    </location>
</feature>
<feature type="transmembrane region" description="Helical" evidence="1">
    <location>
        <begin position="239"/>
        <end position="259"/>
    </location>
</feature>
<gene>
    <name evidence="2" type="ORF">FEJ81_11530</name>
</gene>
<dbReference type="EMBL" id="CP040330">
    <property type="protein sequence ID" value="QCS44317.1"/>
    <property type="molecule type" value="Genomic_DNA"/>
</dbReference>
<dbReference type="SUPFAM" id="SSF81442">
    <property type="entry name" value="Cytochrome c oxidase subunit I-like"/>
    <property type="match status" value="2"/>
</dbReference>